<keyword evidence="4" id="KW-1185">Reference proteome</keyword>
<evidence type="ECO:0000313" key="3">
    <source>
        <dbReference type="EMBL" id="KAK4325257.1"/>
    </source>
</evidence>
<accession>A0AAE1QHE7</accession>
<evidence type="ECO:0000313" key="4">
    <source>
        <dbReference type="Proteomes" id="UP001292094"/>
    </source>
</evidence>
<evidence type="ECO:0000256" key="2">
    <source>
        <dbReference type="ARBA" id="ARBA00012701"/>
    </source>
</evidence>
<dbReference type="GO" id="GO:0004060">
    <property type="term" value="F:arylamine N-acetyltransferase activity"/>
    <property type="evidence" value="ECO:0007669"/>
    <property type="project" value="UniProtKB-EC"/>
</dbReference>
<dbReference type="InterPro" id="IPR038765">
    <property type="entry name" value="Papain-like_cys_pep_sf"/>
</dbReference>
<name>A0AAE1QHE7_9EUCA</name>
<dbReference type="Proteomes" id="UP001292094">
    <property type="component" value="Unassembled WGS sequence"/>
</dbReference>
<dbReference type="EMBL" id="JAWZYT010000291">
    <property type="protein sequence ID" value="KAK4325257.1"/>
    <property type="molecule type" value="Genomic_DNA"/>
</dbReference>
<sequence>MESPSWSREEKWLSRDEAFKFVAKIGVLEGEELVDKHPLTFLNCVISGFMTHIPFQSVSMIAVPESERCVPSLQEVVRLCVSLEGGVCFVLNTFMCILLRVVGFSAHILPGFYTANPNPHTHAAVLVKHLRHTNDDYIVDVGSGFPFFEAVCVSKLPLTYHQAGLEFCYTRDKDTSTVARHHRRGDQVPQGEKSVMVGDWRRVFHFSLTPVDYEFFFLPMEYIYVSRESSFLNNVRAILFPPLEHGIRSGGVDYDTQTATQTTTTTTNTTTINTTTTTTTNTTTTNTNAINTEVGGGGGVVVRPQQQQQQQKQQQREILAIVNQNLLQGPMHQIVKTKIETQDWTEVIKHNFPNLPPAKVDAAVHTYLTSNI</sequence>
<dbReference type="InterPro" id="IPR053710">
    <property type="entry name" value="Arylamine_NAT_domain_sf"/>
</dbReference>
<proteinExistence type="inferred from homology"/>
<dbReference type="PANTHER" id="PTHR11786:SF0">
    <property type="entry name" value="ARYLAMINE N-ACETYLTRANSFERASE 4-RELATED"/>
    <property type="match status" value="1"/>
</dbReference>
<dbReference type="PANTHER" id="PTHR11786">
    <property type="entry name" value="N-HYDROXYARYLAMINE O-ACETYLTRANSFERASE"/>
    <property type="match status" value="1"/>
</dbReference>
<gene>
    <name evidence="3" type="ORF">Pmani_004150</name>
</gene>
<dbReference type="AlphaFoldDB" id="A0AAE1QHE7"/>
<evidence type="ECO:0000256" key="1">
    <source>
        <dbReference type="ARBA" id="ARBA00006547"/>
    </source>
</evidence>
<dbReference type="Gene3D" id="3.30.2140.20">
    <property type="match status" value="1"/>
</dbReference>
<dbReference type="Pfam" id="PF00797">
    <property type="entry name" value="Acetyltransf_2"/>
    <property type="match status" value="1"/>
</dbReference>
<protein>
    <recommendedName>
        <fullName evidence="2">arylamine N-acetyltransferase</fullName>
        <ecNumber evidence="2">2.3.1.5</ecNumber>
    </recommendedName>
</protein>
<dbReference type="EC" id="2.3.1.5" evidence="2"/>
<reference evidence="3" key="1">
    <citation type="submission" date="2023-11" db="EMBL/GenBank/DDBJ databases">
        <title>Genome assemblies of two species of porcelain crab, Petrolisthes cinctipes and Petrolisthes manimaculis (Anomura: Porcellanidae).</title>
        <authorList>
            <person name="Angst P."/>
        </authorList>
    </citation>
    <scope>NUCLEOTIDE SEQUENCE</scope>
    <source>
        <strain evidence="3">PB745_02</strain>
        <tissue evidence="3">Gill</tissue>
    </source>
</reference>
<dbReference type="SUPFAM" id="SSF54001">
    <property type="entry name" value="Cysteine proteinases"/>
    <property type="match status" value="1"/>
</dbReference>
<dbReference type="InterPro" id="IPR001447">
    <property type="entry name" value="Arylamine_N-AcTrfase"/>
</dbReference>
<organism evidence="3 4">
    <name type="scientific">Petrolisthes manimaculis</name>
    <dbReference type="NCBI Taxonomy" id="1843537"/>
    <lineage>
        <taxon>Eukaryota</taxon>
        <taxon>Metazoa</taxon>
        <taxon>Ecdysozoa</taxon>
        <taxon>Arthropoda</taxon>
        <taxon>Crustacea</taxon>
        <taxon>Multicrustacea</taxon>
        <taxon>Malacostraca</taxon>
        <taxon>Eumalacostraca</taxon>
        <taxon>Eucarida</taxon>
        <taxon>Decapoda</taxon>
        <taxon>Pleocyemata</taxon>
        <taxon>Anomura</taxon>
        <taxon>Galatheoidea</taxon>
        <taxon>Porcellanidae</taxon>
        <taxon>Petrolisthes</taxon>
    </lineage>
</organism>
<comment type="caution">
    <text evidence="3">The sequence shown here is derived from an EMBL/GenBank/DDBJ whole genome shotgun (WGS) entry which is preliminary data.</text>
</comment>
<comment type="similarity">
    <text evidence="1">Belongs to the arylamine N-acetyltransferase family.</text>
</comment>